<accession>A0AA36MVN3</accession>
<evidence type="ECO:0000256" key="2">
    <source>
        <dbReference type="SAM" id="MobiDB-lite"/>
    </source>
</evidence>
<protein>
    <submittedName>
        <fullName evidence="3">Uncharacterized protein</fullName>
    </submittedName>
</protein>
<evidence type="ECO:0000313" key="4">
    <source>
        <dbReference type="Proteomes" id="UP001178507"/>
    </source>
</evidence>
<feature type="coiled-coil region" evidence="1">
    <location>
        <begin position="162"/>
        <end position="196"/>
    </location>
</feature>
<dbReference type="EMBL" id="CAUJNA010001236">
    <property type="protein sequence ID" value="CAJ1385457.1"/>
    <property type="molecule type" value="Genomic_DNA"/>
</dbReference>
<feature type="compositionally biased region" description="Basic and acidic residues" evidence="2">
    <location>
        <begin position="253"/>
        <end position="274"/>
    </location>
</feature>
<reference evidence="3" key="1">
    <citation type="submission" date="2023-08" db="EMBL/GenBank/DDBJ databases">
        <authorList>
            <person name="Chen Y."/>
            <person name="Shah S."/>
            <person name="Dougan E. K."/>
            <person name="Thang M."/>
            <person name="Chan C."/>
        </authorList>
    </citation>
    <scope>NUCLEOTIDE SEQUENCE</scope>
</reference>
<evidence type="ECO:0000256" key="1">
    <source>
        <dbReference type="SAM" id="Coils"/>
    </source>
</evidence>
<feature type="region of interest" description="Disordered" evidence="2">
    <location>
        <begin position="246"/>
        <end position="277"/>
    </location>
</feature>
<name>A0AA36MVN3_9DINO</name>
<feature type="region of interest" description="Disordered" evidence="2">
    <location>
        <begin position="1"/>
        <end position="27"/>
    </location>
</feature>
<organism evidence="3 4">
    <name type="scientific">Effrenium voratum</name>
    <dbReference type="NCBI Taxonomy" id="2562239"/>
    <lineage>
        <taxon>Eukaryota</taxon>
        <taxon>Sar</taxon>
        <taxon>Alveolata</taxon>
        <taxon>Dinophyceae</taxon>
        <taxon>Suessiales</taxon>
        <taxon>Symbiodiniaceae</taxon>
        <taxon>Effrenium</taxon>
    </lineage>
</organism>
<evidence type="ECO:0000313" key="3">
    <source>
        <dbReference type="EMBL" id="CAJ1385457.1"/>
    </source>
</evidence>
<dbReference type="AlphaFoldDB" id="A0AA36MVN3"/>
<keyword evidence="1" id="KW-0175">Coiled coil</keyword>
<sequence length="430" mass="46763">MVQVQLGSGPGGGRAGDARARPLGAGLGAGAQLTSQRHFSNGNPRAEESGGAHQFILHATRSLEVVLVPDSDEEPEPQRPKVLRISAGRAAAAAGVHCYADVGEMFLELLYQDLPELLLEDARLAGAELVAPDQERARLLAKSGEARHLEAALASAAKAPGVEAQKVARQALQEVVARAEKQRRLSETEAADLRQMLELEVNLTFGARHEDTALESYEARVGSRVYGQQLRVFAAMPAEGPDAALRYLPSPHENVRPREDGETKGGREKNKQKQDGPLPLFYLTGFVDALVDVPRGAAPPKGSTTLPPAQASETLVVEVKHRMGRIKDPPEIYDVVQLCSYCRVLGTARGDLVQCLRAKTGDVMHVTRIDFSEGSPDGMGFDKHVLPALYATARAVYEKRDDRAWRIQLLQASPEERRRLIGELCPHLDR</sequence>
<dbReference type="Proteomes" id="UP001178507">
    <property type="component" value="Unassembled WGS sequence"/>
</dbReference>
<gene>
    <name evidence="3" type="ORF">EVOR1521_LOCUS12061</name>
</gene>
<comment type="caution">
    <text evidence="3">The sequence shown here is derived from an EMBL/GenBank/DDBJ whole genome shotgun (WGS) entry which is preliminary data.</text>
</comment>
<keyword evidence="4" id="KW-1185">Reference proteome</keyword>
<proteinExistence type="predicted"/>